<dbReference type="GO" id="GO:0005886">
    <property type="term" value="C:plasma membrane"/>
    <property type="evidence" value="ECO:0007669"/>
    <property type="project" value="UniProtKB-SubCell"/>
</dbReference>
<dbReference type="AlphaFoldDB" id="A0A9Y2EVI2"/>
<keyword evidence="9" id="KW-1185">Reference proteome</keyword>
<evidence type="ECO:0000259" key="7">
    <source>
        <dbReference type="Pfam" id="PF10035"/>
    </source>
</evidence>
<sequence>MQSKVTRYLILTFACLISASAINLFLVPHQLLSGGIGGIAIILYYLFGLPIGTMTLIMNIPLLFAAYRLLGKPYTMDVIFGTVVFSVAIDAMMFLQNFPIVDDSLLAAIYGGVFTGIGYGIVFRFNGSTGGFDIVAAIVKKYYALNMGAVNFSLNCIIMLVAAGFFGPKLAMLTLISMFVAAKLTDKVVAGFNNKKTVMIISSKSEKIADEIIKEVGRGVTFLKGEGAFTHQHKDIIFVVVNLTQIGKIKLLVDLLDPMAFMIVQDANEVMGRGFTLPGTQIEEMIKLKNSAVRK</sequence>
<evidence type="ECO:0000256" key="1">
    <source>
        <dbReference type="ARBA" id="ARBA00004651"/>
    </source>
</evidence>
<accession>A0A9Y2EVI2</accession>
<dbReference type="Gene3D" id="3.30.70.120">
    <property type="match status" value="1"/>
</dbReference>
<keyword evidence="5 6" id="KW-0472">Membrane</keyword>
<evidence type="ECO:0000313" key="9">
    <source>
        <dbReference type="Proteomes" id="UP001243623"/>
    </source>
</evidence>
<proteinExistence type="predicted"/>
<dbReference type="InterPro" id="IPR019264">
    <property type="entry name" value="DUF2179"/>
</dbReference>
<dbReference type="Pfam" id="PF02588">
    <property type="entry name" value="YitT_membrane"/>
    <property type="match status" value="1"/>
</dbReference>
<feature type="transmembrane region" description="Helical" evidence="6">
    <location>
        <begin position="78"/>
        <end position="98"/>
    </location>
</feature>
<evidence type="ECO:0000256" key="3">
    <source>
        <dbReference type="ARBA" id="ARBA00022692"/>
    </source>
</evidence>
<reference evidence="8" key="1">
    <citation type="submission" date="2023-03" db="EMBL/GenBank/DDBJ databases">
        <title>Selenobaculum gbiensis gen. nov. sp. nov., a new bacterium isolated from the gut microbiota of IBD patient.</title>
        <authorList>
            <person name="Yeo S."/>
            <person name="Park H."/>
            <person name="Huh C.S."/>
        </authorList>
    </citation>
    <scope>NUCLEOTIDE SEQUENCE</scope>
    <source>
        <strain evidence="8">ICN-92133</strain>
    </source>
</reference>
<keyword evidence="2" id="KW-1003">Cell membrane</keyword>
<feature type="transmembrane region" description="Helical" evidence="6">
    <location>
        <begin position="143"/>
        <end position="166"/>
    </location>
</feature>
<dbReference type="InterPro" id="IPR015867">
    <property type="entry name" value="N-reg_PII/ATP_PRibTrfase_C"/>
</dbReference>
<dbReference type="RefSeq" id="WP_147666655.1">
    <property type="nucleotide sequence ID" value="NZ_CP120678.1"/>
</dbReference>
<dbReference type="PANTHER" id="PTHR33545">
    <property type="entry name" value="UPF0750 MEMBRANE PROTEIN YITT-RELATED"/>
    <property type="match status" value="1"/>
</dbReference>
<dbReference type="Proteomes" id="UP001243623">
    <property type="component" value="Chromosome"/>
</dbReference>
<evidence type="ECO:0000256" key="4">
    <source>
        <dbReference type="ARBA" id="ARBA00022989"/>
    </source>
</evidence>
<dbReference type="PANTHER" id="PTHR33545:SF5">
    <property type="entry name" value="UPF0750 MEMBRANE PROTEIN YITT"/>
    <property type="match status" value="1"/>
</dbReference>
<comment type="subcellular location">
    <subcellularLocation>
        <location evidence="1">Cell membrane</location>
        <topology evidence="1">Multi-pass membrane protein</topology>
    </subcellularLocation>
</comment>
<feature type="transmembrane region" description="Helical" evidence="6">
    <location>
        <begin position="104"/>
        <end position="122"/>
    </location>
</feature>
<feature type="transmembrane region" description="Helical" evidence="6">
    <location>
        <begin position="172"/>
        <end position="192"/>
    </location>
</feature>
<feature type="transmembrane region" description="Helical" evidence="6">
    <location>
        <begin position="39"/>
        <end position="66"/>
    </location>
</feature>
<name>A0A9Y2EVI2_9FIRM</name>
<keyword evidence="4 6" id="KW-1133">Transmembrane helix</keyword>
<organism evidence="8 9">
    <name type="scientific">Selenobaculum gibii</name>
    <dbReference type="NCBI Taxonomy" id="3054208"/>
    <lineage>
        <taxon>Bacteria</taxon>
        <taxon>Bacillati</taxon>
        <taxon>Bacillota</taxon>
        <taxon>Negativicutes</taxon>
        <taxon>Selenomonadales</taxon>
        <taxon>Selenomonadaceae</taxon>
        <taxon>Selenobaculum</taxon>
    </lineage>
</organism>
<evidence type="ECO:0000313" key="8">
    <source>
        <dbReference type="EMBL" id="WIW71209.1"/>
    </source>
</evidence>
<evidence type="ECO:0000256" key="5">
    <source>
        <dbReference type="ARBA" id="ARBA00023136"/>
    </source>
</evidence>
<dbReference type="Pfam" id="PF10035">
    <property type="entry name" value="DUF2179"/>
    <property type="match status" value="1"/>
</dbReference>
<feature type="domain" description="DUF2179" evidence="7">
    <location>
        <begin position="218"/>
        <end position="272"/>
    </location>
</feature>
<gene>
    <name evidence="8" type="ORF">P3F81_02435</name>
</gene>
<evidence type="ECO:0000256" key="6">
    <source>
        <dbReference type="SAM" id="Phobius"/>
    </source>
</evidence>
<dbReference type="KEGG" id="sgbi:P3F81_02435"/>
<evidence type="ECO:0000256" key="2">
    <source>
        <dbReference type="ARBA" id="ARBA00022475"/>
    </source>
</evidence>
<dbReference type="InterPro" id="IPR003740">
    <property type="entry name" value="YitT"/>
</dbReference>
<feature type="transmembrane region" description="Helical" evidence="6">
    <location>
        <begin position="7"/>
        <end position="27"/>
    </location>
</feature>
<dbReference type="CDD" id="cd16380">
    <property type="entry name" value="YitT_C"/>
    <property type="match status" value="1"/>
</dbReference>
<protein>
    <submittedName>
        <fullName evidence="8">YitT family protein</fullName>
    </submittedName>
</protein>
<dbReference type="InterPro" id="IPR051461">
    <property type="entry name" value="UPF0750_membrane"/>
</dbReference>
<dbReference type="PIRSF" id="PIRSF006483">
    <property type="entry name" value="Membrane_protein_YitT"/>
    <property type="match status" value="1"/>
</dbReference>
<keyword evidence="3 6" id="KW-0812">Transmembrane</keyword>
<dbReference type="EMBL" id="CP120678">
    <property type="protein sequence ID" value="WIW71209.1"/>
    <property type="molecule type" value="Genomic_DNA"/>
</dbReference>